<evidence type="ECO:0000256" key="1">
    <source>
        <dbReference type="ARBA" id="ARBA00023015"/>
    </source>
</evidence>
<dbReference type="RefSeq" id="WP_076477379.1">
    <property type="nucleotide sequence ID" value="NZ_MTJZ01000013.1"/>
</dbReference>
<dbReference type="SUPFAM" id="SSF46955">
    <property type="entry name" value="Putative DNA-binding domain"/>
    <property type="match status" value="1"/>
</dbReference>
<dbReference type="EMBL" id="MTJZ01000013">
    <property type="protein sequence ID" value="OMG72802.1"/>
    <property type="molecule type" value="Genomic_DNA"/>
</dbReference>
<keyword evidence="2" id="KW-0238">DNA-binding</keyword>
<keyword evidence="4" id="KW-0175">Coiled coil</keyword>
<feature type="domain" description="HTH merR-type" evidence="6">
    <location>
        <begin position="1"/>
        <end position="69"/>
    </location>
</feature>
<dbReference type="PROSITE" id="PS50937">
    <property type="entry name" value="HTH_MERR_2"/>
    <property type="match status" value="1"/>
</dbReference>
<feature type="region of interest" description="Disordered" evidence="5">
    <location>
        <begin position="133"/>
        <end position="159"/>
    </location>
</feature>
<comment type="caution">
    <text evidence="7">The sequence shown here is derived from an EMBL/GenBank/DDBJ whole genome shotgun (WGS) entry which is preliminary data.</text>
</comment>
<dbReference type="AlphaFoldDB" id="A0A1R1JBW5"/>
<dbReference type="Pfam" id="PF13411">
    <property type="entry name" value="MerR_1"/>
    <property type="match status" value="1"/>
</dbReference>
<keyword evidence="3" id="KW-0804">Transcription</keyword>
<evidence type="ECO:0000313" key="8">
    <source>
        <dbReference type="Proteomes" id="UP000187194"/>
    </source>
</evidence>
<evidence type="ECO:0000259" key="6">
    <source>
        <dbReference type="PROSITE" id="PS50937"/>
    </source>
</evidence>
<evidence type="ECO:0000256" key="3">
    <source>
        <dbReference type="ARBA" id="ARBA00023163"/>
    </source>
</evidence>
<evidence type="ECO:0000256" key="4">
    <source>
        <dbReference type="SAM" id="Coils"/>
    </source>
</evidence>
<evidence type="ECO:0000256" key="5">
    <source>
        <dbReference type="SAM" id="MobiDB-lite"/>
    </source>
</evidence>
<dbReference type="SMART" id="SM00422">
    <property type="entry name" value="HTH_MERR"/>
    <property type="match status" value="1"/>
</dbReference>
<keyword evidence="1" id="KW-0805">Transcription regulation</keyword>
<evidence type="ECO:0000256" key="2">
    <source>
        <dbReference type="ARBA" id="ARBA00023125"/>
    </source>
</evidence>
<reference evidence="7 8" key="1">
    <citation type="submission" date="2017-01" db="EMBL/GenBank/DDBJ databases">
        <title>Phylogeographic, genomic and meropenem susceptibility analysis of Burkholderia ubonensis.</title>
        <authorList>
            <person name="Price E.P."/>
            <person name="Sarovich D.S."/>
            <person name="Webb J.R."/>
            <person name="Hall C.M."/>
            <person name="Sahl J.W."/>
            <person name="Kaestli M."/>
            <person name="Mayo M."/>
            <person name="Harrington G."/>
            <person name="Baker A.L."/>
            <person name="Sidak-Loftis L.C."/>
            <person name="Lummis M."/>
            <person name="Schupp J.M."/>
            <person name="Gillece J.D."/>
            <person name="Tuanyok A."/>
            <person name="Warner J."/>
            <person name="Busch J.D."/>
            <person name="Keim P."/>
            <person name="Currie B.J."/>
            <person name="Wagner D.M."/>
        </authorList>
    </citation>
    <scope>NUCLEOTIDE SEQUENCE [LARGE SCALE GENOMIC DNA]</scope>
    <source>
        <strain evidence="7 8">A21</strain>
    </source>
</reference>
<feature type="compositionally biased region" description="Low complexity" evidence="5">
    <location>
        <begin position="133"/>
        <end position="146"/>
    </location>
</feature>
<accession>A0A1R1JBW5</accession>
<gene>
    <name evidence="7" type="ORF">BW685_13995</name>
</gene>
<dbReference type="PANTHER" id="PTHR30204:SF94">
    <property type="entry name" value="HEAVY METAL-DEPENDENT TRANSCRIPTIONAL REGULATOR HI_0293-RELATED"/>
    <property type="match status" value="1"/>
</dbReference>
<dbReference type="Gene3D" id="1.10.1660.10">
    <property type="match status" value="1"/>
</dbReference>
<proteinExistence type="predicted"/>
<dbReference type="Proteomes" id="UP000187194">
    <property type="component" value="Unassembled WGS sequence"/>
</dbReference>
<dbReference type="GO" id="GO:0003700">
    <property type="term" value="F:DNA-binding transcription factor activity"/>
    <property type="evidence" value="ECO:0007669"/>
    <property type="project" value="InterPro"/>
</dbReference>
<protein>
    <submittedName>
        <fullName evidence="7">Transcriptional regulator</fullName>
    </submittedName>
</protein>
<organism evidence="7 8">
    <name type="scientific">Burkholderia ubonensis</name>
    <dbReference type="NCBI Taxonomy" id="101571"/>
    <lineage>
        <taxon>Bacteria</taxon>
        <taxon>Pseudomonadati</taxon>
        <taxon>Pseudomonadota</taxon>
        <taxon>Betaproteobacteria</taxon>
        <taxon>Burkholderiales</taxon>
        <taxon>Burkholderiaceae</taxon>
        <taxon>Burkholderia</taxon>
        <taxon>Burkholderia cepacia complex</taxon>
    </lineage>
</organism>
<dbReference type="GO" id="GO:0003677">
    <property type="term" value="F:DNA binding"/>
    <property type="evidence" value="ECO:0007669"/>
    <property type="project" value="UniProtKB-KW"/>
</dbReference>
<dbReference type="PANTHER" id="PTHR30204">
    <property type="entry name" value="REDOX-CYCLING DRUG-SENSING TRANSCRIPTIONAL ACTIVATOR SOXR"/>
    <property type="match status" value="1"/>
</dbReference>
<dbReference type="InterPro" id="IPR000551">
    <property type="entry name" value="MerR-type_HTH_dom"/>
</dbReference>
<dbReference type="InterPro" id="IPR047057">
    <property type="entry name" value="MerR_fam"/>
</dbReference>
<name>A0A1R1JBW5_9BURK</name>
<evidence type="ECO:0000313" key="7">
    <source>
        <dbReference type="EMBL" id="OMG72802.1"/>
    </source>
</evidence>
<feature type="coiled-coil region" evidence="4">
    <location>
        <begin position="75"/>
        <end position="109"/>
    </location>
</feature>
<dbReference type="PRINTS" id="PR00040">
    <property type="entry name" value="HTHMERR"/>
</dbReference>
<sequence length="159" mass="17339">MKIGELAARTGMTTSAIRFYEQSGLLPPAGRGANGYRIYDEAAAERLRQIQLAQRLGFSLDEMRGVAEDMDAFAKEGLLARIDERLREIDALRAKLDGQRGELQQIRDTLQAEWEAGRCLKVDALQAQAPAAAATGRRARRAAPAQDFGGRRKAAAGNP</sequence>
<dbReference type="InterPro" id="IPR009061">
    <property type="entry name" value="DNA-bd_dom_put_sf"/>
</dbReference>